<dbReference type="SUPFAM" id="SSF52540">
    <property type="entry name" value="P-loop containing nucleoside triphosphate hydrolases"/>
    <property type="match status" value="1"/>
</dbReference>
<proteinExistence type="inferred from homology"/>
<comment type="caution">
    <text evidence="5">The sequence shown here is derived from an EMBL/GenBank/DDBJ whole genome shotgun (WGS) entry which is preliminary data.</text>
</comment>
<name>A0A1Q8Q7P1_9BACI</name>
<dbReference type="EMBL" id="MSDU01000008">
    <property type="protein sequence ID" value="OLN23350.1"/>
    <property type="molecule type" value="Genomic_DNA"/>
</dbReference>
<protein>
    <submittedName>
        <fullName evidence="5">Competence protein ComG</fullName>
    </submittedName>
</protein>
<dbReference type="PANTHER" id="PTHR30258:SF2">
    <property type="entry name" value="COMG OPERON PROTEIN 1"/>
    <property type="match status" value="1"/>
</dbReference>
<evidence type="ECO:0000313" key="6">
    <source>
        <dbReference type="Proteomes" id="UP000185568"/>
    </source>
</evidence>
<keyword evidence="3" id="KW-0067">ATP-binding</keyword>
<feature type="domain" description="Bacterial type II secretion system protein E" evidence="4">
    <location>
        <begin position="204"/>
        <end position="218"/>
    </location>
</feature>
<dbReference type="Pfam" id="PF00437">
    <property type="entry name" value="T2SSE"/>
    <property type="match status" value="1"/>
</dbReference>
<reference evidence="5 6" key="1">
    <citation type="submission" date="2016-12" db="EMBL/GenBank/DDBJ databases">
        <title>Domibacillus antri genome sequencing.</title>
        <authorList>
            <person name="Verma A."/>
            <person name="Krishnamurthi S."/>
        </authorList>
    </citation>
    <scope>NUCLEOTIDE SEQUENCE [LARGE SCALE GENOMIC DNA]</scope>
    <source>
        <strain evidence="5 6">XD80</strain>
    </source>
</reference>
<dbReference type="GO" id="GO:0016887">
    <property type="term" value="F:ATP hydrolysis activity"/>
    <property type="evidence" value="ECO:0007669"/>
    <property type="project" value="TreeGrafter"/>
</dbReference>
<dbReference type="RefSeq" id="WP_075397643.1">
    <property type="nucleotide sequence ID" value="NZ_MSDU01000008.1"/>
</dbReference>
<dbReference type="InterPro" id="IPR001482">
    <property type="entry name" value="T2SS/T4SS_dom"/>
</dbReference>
<dbReference type="InterPro" id="IPR047667">
    <property type="entry name" value="ATPase_ComGA"/>
</dbReference>
<evidence type="ECO:0000313" key="5">
    <source>
        <dbReference type="EMBL" id="OLN23350.1"/>
    </source>
</evidence>
<dbReference type="PROSITE" id="PS00662">
    <property type="entry name" value="T2SP_E"/>
    <property type="match status" value="1"/>
</dbReference>
<evidence type="ECO:0000256" key="3">
    <source>
        <dbReference type="ARBA" id="ARBA00022840"/>
    </source>
</evidence>
<dbReference type="GO" id="GO:0005524">
    <property type="term" value="F:ATP binding"/>
    <property type="evidence" value="ECO:0007669"/>
    <property type="project" value="UniProtKB-KW"/>
</dbReference>
<dbReference type="GO" id="GO:0005886">
    <property type="term" value="C:plasma membrane"/>
    <property type="evidence" value="ECO:0007669"/>
    <property type="project" value="TreeGrafter"/>
</dbReference>
<dbReference type="OrthoDB" id="9808272at2"/>
<dbReference type="NCBIfam" id="NF041000">
    <property type="entry name" value="ATPase_ComGA"/>
    <property type="match status" value="1"/>
</dbReference>
<gene>
    <name evidence="5" type="ORF">BTO30_05125</name>
</gene>
<dbReference type="AlphaFoldDB" id="A0A1Q8Q7P1"/>
<dbReference type="CDD" id="cd01129">
    <property type="entry name" value="PulE-GspE-like"/>
    <property type="match status" value="1"/>
</dbReference>
<dbReference type="STRING" id="1714264.BTO30_05125"/>
<dbReference type="Gene3D" id="3.30.450.90">
    <property type="match status" value="1"/>
</dbReference>
<evidence type="ECO:0000259" key="4">
    <source>
        <dbReference type="PROSITE" id="PS00662"/>
    </source>
</evidence>
<sequence length="357" mass="39535">MKIEQKVEHVLTTAVQMQATDIHLTPKLNGYLMRIRTGGMLTGTDSLSIREGERMISYLKFTASLDIGEKRKPQSGSYKQMIKGIPISLRISTLPAVPHKESLVIRILPQEQVPPLSDLTLFPGTAKKLTSLLNHSTGLVLLSGPTGSGKSTTLYSMIQYCAGILNKNVITLEDPVEKQHDSLLQIQVNEKAGITYATGLKAILRHDPDVIMVGEIRDEETARVAVRTALTGHLVLSTIHARDTYGVIGRLLEFGITHHEISQTIVGITAQRLVRIRCPACGDSCRLECEKVIRQAIVCELLSGWTLESLLKEVKTGDRCILYKQLKDEIGKGIAYGYLAQEEWARWVIDKADVSEK</sequence>
<organism evidence="5 6">
    <name type="scientific">Domibacillus antri</name>
    <dbReference type="NCBI Taxonomy" id="1714264"/>
    <lineage>
        <taxon>Bacteria</taxon>
        <taxon>Bacillati</taxon>
        <taxon>Bacillota</taxon>
        <taxon>Bacilli</taxon>
        <taxon>Bacillales</taxon>
        <taxon>Bacillaceae</taxon>
        <taxon>Domibacillus</taxon>
    </lineage>
</organism>
<keyword evidence="6" id="KW-1185">Reference proteome</keyword>
<dbReference type="Gene3D" id="3.40.50.300">
    <property type="entry name" value="P-loop containing nucleotide triphosphate hydrolases"/>
    <property type="match status" value="1"/>
</dbReference>
<evidence type="ECO:0000256" key="1">
    <source>
        <dbReference type="ARBA" id="ARBA00006611"/>
    </source>
</evidence>
<keyword evidence="2" id="KW-0547">Nucleotide-binding</keyword>
<comment type="similarity">
    <text evidence="1">Belongs to the GSP E family.</text>
</comment>
<dbReference type="InterPro" id="IPR027417">
    <property type="entry name" value="P-loop_NTPase"/>
</dbReference>
<dbReference type="PANTHER" id="PTHR30258">
    <property type="entry name" value="TYPE II SECRETION SYSTEM PROTEIN GSPE-RELATED"/>
    <property type="match status" value="1"/>
</dbReference>
<evidence type="ECO:0000256" key="2">
    <source>
        <dbReference type="ARBA" id="ARBA00022741"/>
    </source>
</evidence>
<accession>A0A1Q8Q7P1</accession>
<dbReference type="Proteomes" id="UP000185568">
    <property type="component" value="Unassembled WGS sequence"/>
</dbReference>